<dbReference type="Proteomes" id="UP000195569">
    <property type="component" value="Unassembled WGS sequence"/>
</dbReference>
<accession>A0A1N7SUH9</accession>
<gene>
    <name evidence="2" type="ORF">BN2476_990035</name>
</gene>
<name>A0A1N7SUH9_9BURK</name>
<evidence type="ECO:0000313" key="2">
    <source>
        <dbReference type="EMBL" id="SIT51057.1"/>
    </source>
</evidence>
<proteinExistence type="predicted"/>
<keyword evidence="3" id="KW-1185">Reference proteome</keyword>
<protein>
    <submittedName>
        <fullName evidence="2">Uncharacterized protein</fullName>
    </submittedName>
</protein>
<reference evidence="2" key="1">
    <citation type="submission" date="2016-12" db="EMBL/GenBank/DDBJ databases">
        <authorList>
            <person name="Moulin L."/>
        </authorList>
    </citation>
    <scope>NUCLEOTIDE SEQUENCE [LARGE SCALE GENOMIC DNA]</scope>
    <source>
        <strain evidence="2">STM 7183</strain>
    </source>
</reference>
<organism evidence="2 3">
    <name type="scientific">Paraburkholderia piptadeniae</name>
    <dbReference type="NCBI Taxonomy" id="1701573"/>
    <lineage>
        <taxon>Bacteria</taxon>
        <taxon>Pseudomonadati</taxon>
        <taxon>Pseudomonadota</taxon>
        <taxon>Betaproteobacteria</taxon>
        <taxon>Burkholderiales</taxon>
        <taxon>Burkholderiaceae</taxon>
        <taxon>Paraburkholderia</taxon>
    </lineage>
</organism>
<dbReference type="AlphaFoldDB" id="A0A1N7SUH9"/>
<dbReference type="EMBL" id="CYGY02000099">
    <property type="protein sequence ID" value="SIT51057.1"/>
    <property type="molecule type" value="Genomic_DNA"/>
</dbReference>
<feature type="region of interest" description="Disordered" evidence="1">
    <location>
        <begin position="1"/>
        <end position="30"/>
    </location>
</feature>
<evidence type="ECO:0000313" key="3">
    <source>
        <dbReference type="Proteomes" id="UP000195569"/>
    </source>
</evidence>
<sequence length="58" mass="6246">MPIGGAVATSGKRWPGQRPRRPGPRTEEIHSISMPDVFSAGSIDADFSGIGETEDYAW</sequence>
<comment type="caution">
    <text evidence="2">The sequence shown here is derived from an EMBL/GenBank/DDBJ whole genome shotgun (WGS) entry which is preliminary data.</text>
</comment>
<evidence type="ECO:0000256" key="1">
    <source>
        <dbReference type="SAM" id="MobiDB-lite"/>
    </source>
</evidence>